<sequence>MAMNVAQQQAFYGSTGSNSWWDRNAPSWLGGDPVGAEQYYNAQQAELSRRFNASEAQKARDFSAEEARLNRQFQERLSNSEIQRRVADYRAAGLNPYLAYSQGGASTPSGSAASGIAASGGSASSGYRAGNFISDFVSVVDSLIDFAGAVKGARVGSRAKIGFRTK</sequence>
<dbReference type="EMBL" id="OM869508">
    <property type="protein sequence ID" value="UPW40853.1"/>
    <property type="molecule type" value="Genomic_DNA"/>
</dbReference>
<organism evidence="1">
    <name type="scientific">Sigmofec virus UA08Rod_6476</name>
    <dbReference type="NCBI Taxonomy" id="2929231"/>
    <lineage>
        <taxon>Viruses</taxon>
        <taxon>Monodnaviria</taxon>
        <taxon>Sangervirae</taxon>
        <taxon>Phixviricota</taxon>
        <taxon>Malgrandaviricetes</taxon>
        <taxon>Petitvirales</taxon>
        <taxon>Microviridae</taxon>
    </lineage>
</organism>
<protein>
    <submittedName>
        <fullName evidence="1">DNA pilot protein</fullName>
    </submittedName>
</protein>
<proteinExistence type="predicted"/>
<reference evidence="1" key="1">
    <citation type="submission" date="2022-02" db="EMBL/GenBank/DDBJ databases">
        <title>Towards deciphering the DNA virus diversity associated with rodent species in the families Cricetidae and Heteromyidae.</title>
        <authorList>
            <person name="Lund M."/>
            <person name="Larsen B.B."/>
            <person name="Gryseels S."/>
            <person name="Kraberger S."/>
            <person name="Rowsey D.M."/>
            <person name="Steger L."/>
            <person name="Yule K.M."/>
            <person name="Upham N.S."/>
            <person name="Worobey M."/>
            <person name="Van Doorslaer K."/>
            <person name="Varsani A."/>
        </authorList>
    </citation>
    <scope>NUCLEOTIDE SEQUENCE</scope>
    <source>
        <strain evidence="1">UA08Rod_6476</strain>
    </source>
</reference>
<accession>A0A976N0V1</accession>
<name>A0A976N0V1_9VIRU</name>
<evidence type="ECO:0000313" key="1">
    <source>
        <dbReference type="EMBL" id="UPW40853.1"/>
    </source>
</evidence>